<dbReference type="Proteomes" id="UP000829196">
    <property type="component" value="Unassembled WGS sequence"/>
</dbReference>
<gene>
    <name evidence="1" type="ORF">KFK09_020541</name>
</gene>
<organism evidence="1 2">
    <name type="scientific">Dendrobium nobile</name>
    <name type="common">Orchid</name>
    <dbReference type="NCBI Taxonomy" id="94219"/>
    <lineage>
        <taxon>Eukaryota</taxon>
        <taxon>Viridiplantae</taxon>
        <taxon>Streptophyta</taxon>
        <taxon>Embryophyta</taxon>
        <taxon>Tracheophyta</taxon>
        <taxon>Spermatophyta</taxon>
        <taxon>Magnoliopsida</taxon>
        <taxon>Liliopsida</taxon>
        <taxon>Asparagales</taxon>
        <taxon>Orchidaceae</taxon>
        <taxon>Epidendroideae</taxon>
        <taxon>Malaxideae</taxon>
        <taxon>Dendrobiinae</taxon>
        <taxon>Dendrobium</taxon>
    </lineage>
</organism>
<dbReference type="AlphaFoldDB" id="A0A8T3AMS8"/>
<sequence>MYSGAISTLFWCYKHICSGAVLGKGRKSRTRFQSLISIVSNSTNVYFSNSNNLVAEAVIQ</sequence>
<dbReference type="EMBL" id="JAGYWB010000015">
    <property type="protein sequence ID" value="KAI0497318.1"/>
    <property type="molecule type" value="Genomic_DNA"/>
</dbReference>
<protein>
    <submittedName>
        <fullName evidence="1">Uncharacterized protein</fullName>
    </submittedName>
</protein>
<evidence type="ECO:0000313" key="1">
    <source>
        <dbReference type="EMBL" id="KAI0497318.1"/>
    </source>
</evidence>
<evidence type="ECO:0000313" key="2">
    <source>
        <dbReference type="Proteomes" id="UP000829196"/>
    </source>
</evidence>
<proteinExistence type="predicted"/>
<comment type="caution">
    <text evidence="1">The sequence shown here is derived from an EMBL/GenBank/DDBJ whole genome shotgun (WGS) entry which is preliminary data.</text>
</comment>
<name>A0A8T3AMS8_DENNO</name>
<accession>A0A8T3AMS8</accession>
<keyword evidence="2" id="KW-1185">Reference proteome</keyword>
<reference evidence="1" key="1">
    <citation type="journal article" date="2022" name="Front. Genet.">
        <title>Chromosome-Scale Assembly of the Dendrobium nobile Genome Provides Insights Into the Molecular Mechanism of the Biosynthesis of the Medicinal Active Ingredient of Dendrobium.</title>
        <authorList>
            <person name="Xu Q."/>
            <person name="Niu S.-C."/>
            <person name="Li K.-L."/>
            <person name="Zheng P.-J."/>
            <person name="Zhang X.-J."/>
            <person name="Jia Y."/>
            <person name="Liu Y."/>
            <person name="Niu Y.-X."/>
            <person name="Yu L.-H."/>
            <person name="Chen D.-F."/>
            <person name="Zhang G.-Q."/>
        </authorList>
    </citation>
    <scope>NUCLEOTIDE SEQUENCE</scope>
    <source>
        <tissue evidence="1">Leaf</tissue>
    </source>
</reference>